<feature type="coiled-coil region" evidence="4">
    <location>
        <begin position="355"/>
        <end position="410"/>
    </location>
</feature>
<gene>
    <name evidence="6" type="ORF">KPH14_004573</name>
</gene>
<sequence>MEGNGIEKGVITQIYLENFVTYNSVLIKPGRNLNLIIGPNGTGKSTIVCAIVLGLGGKPSIIGRALHIKDYVKNGCRDAKIEIRLKGDDFKFITITRMFNTEGKSSWLVNGELTNFKNVQELTRSFNIQVDNLCQFLPQDKVHDFSKMNAQELLESTERSVGDPILLEYHTKLKEYRIQHKELESQLASKQRLLETRTQKYENLKGIVSTIKEKKSIKKKMLMLKQKKAWMEYDHKRKQLVEAKKQRDAAENKVKALQAKLAPINNEIRKTQSNISMQQDIVNRHHSKVIDISSKTNRLMTEIVRSENDIKETENSCSRRIQAEQSRDQDISLAQQQKSKLDNDLSLMIKDIGSEESLERKQKEILSRLEKQKNLSNNLANQITMLKQEQEQLEREIRVMEGERRSINIEAKRMELLRQRSPDAYRGVLWLRENQDKFMGKIYEPMLTLINVKEISYSKYLERIIPLRDLVAFVCEHKQDMNLLTKCLREQQKLQVNIVHSDPQKKVYMQPNIPIENIRRFGFKYYLVSLFDAPLAIMKYLVPAYNLNNIPVGSRAVDENVDHIPHSLFCYFSENHIYSASMSKYTGQRSIKKIQITGNGILSIVLDTNKLQRIDERLKSYAEKKEEIINTIKETEEKMYKENEQLDKYRAARTKYQQDIQQIQVLRNRISIINKKIESLENERTSRDEIIAAHNKEIQTIICKQLDKYREYNSVLEDSFKYAAINEQAKLMLYLYKRLLITKENRTLFLKEKLTVAEQQFEEIELEYKPLKQEALKAYNEAKDLTNGLSPQDNEFKPINNAFSKLPLTIEEIDKEIAVAQTKIFCMRQDIDAENILREYEEVEADINNLNEFIEREKARLETVTQHTLKLREKWLPPLERLVDKINENFSTYFSDMKCAGEVALCHGDNIMDFDQYGLKIRVKFRDTDDLEELTRHHQSGGEKSLTTAIYMISLQELSKVPFRCVDEINQGMDAINEKRVFELLVRITGKPGSSQYFLLTPKLLPDLLYSETVTVHCVFNGPFMVPHTEFDTEKYYKYIAQRNRN</sequence>
<comment type="caution">
    <text evidence="6">The sequence shown here is derived from an EMBL/GenBank/DDBJ whole genome shotgun (WGS) entry which is preliminary data.</text>
</comment>
<feature type="coiled-coil region" evidence="4">
    <location>
        <begin position="233"/>
        <end position="267"/>
    </location>
</feature>
<keyword evidence="7" id="KW-1185">Reference proteome</keyword>
<feature type="coiled-coil region" evidence="4">
    <location>
        <begin position="166"/>
        <end position="200"/>
    </location>
</feature>
<dbReference type="GO" id="GO:0030915">
    <property type="term" value="C:Smc5-Smc6 complex"/>
    <property type="evidence" value="ECO:0007669"/>
    <property type="project" value="TreeGrafter"/>
</dbReference>
<proteinExistence type="inferred from homology"/>
<dbReference type="GO" id="GO:0005634">
    <property type="term" value="C:nucleus"/>
    <property type="evidence" value="ECO:0007669"/>
    <property type="project" value="TreeGrafter"/>
</dbReference>
<dbReference type="InterPro" id="IPR027417">
    <property type="entry name" value="P-loop_NTPase"/>
</dbReference>
<accession>A0AAD9RM05</accession>
<dbReference type="PANTHER" id="PTHR45916">
    <property type="entry name" value="STRUCTURAL MAINTENANCE OF CHROMOSOMES PROTEIN 5"/>
    <property type="match status" value="1"/>
</dbReference>
<dbReference type="GO" id="GO:0003697">
    <property type="term" value="F:single-stranded DNA binding"/>
    <property type="evidence" value="ECO:0007669"/>
    <property type="project" value="TreeGrafter"/>
</dbReference>
<dbReference type="GO" id="GO:0000724">
    <property type="term" value="P:double-strand break repair via homologous recombination"/>
    <property type="evidence" value="ECO:0007669"/>
    <property type="project" value="TreeGrafter"/>
</dbReference>
<dbReference type="GO" id="GO:0016887">
    <property type="term" value="F:ATP hydrolysis activity"/>
    <property type="evidence" value="ECO:0007669"/>
    <property type="project" value="InterPro"/>
</dbReference>
<evidence type="ECO:0000256" key="4">
    <source>
        <dbReference type="SAM" id="Coils"/>
    </source>
</evidence>
<dbReference type="Gene3D" id="3.40.50.300">
    <property type="entry name" value="P-loop containing nucleotide triphosphate hydrolases"/>
    <property type="match status" value="2"/>
</dbReference>
<evidence type="ECO:0000256" key="1">
    <source>
        <dbReference type="ARBA" id="ARBA00010171"/>
    </source>
</evidence>
<dbReference type="AlphaFoldDB" id="A0AAD9RM05"/>
<comment type="similarity">
    <text evidence="1">Belongs to the SMC family. SMC5 subfamily.</text>
</comment>
<evidence type="ECO:0000313" key="7">
    <source>
        <dbReference type="Proteomes" id="UP001258017"/>
    </source>
</evidence>
<evidence type="ECO:0000256" key="3">
    <source>
        <dbReference type="ARBA" id="ARBA00023054"/>
    </source>
</evidence>
<reference evidence="6" key="2">
    <citation type="journal article" date="2023" name="Commun. Biol.">
        <title>Intrasexual cuticular hydrocarbon dimorphism in a wasp sheds light on hydrocarbon biosynthesis genes in Hymenoptera.</title>
        <authorList>
            <person name="Moris V.C."/>
            <person name="Podsiadlowski L."/>
            <person name="Martin S."/>
            <person name="Oeyen J.P."/>
            <person name="Donath A."/>
            <person name="Petersen M."/>
            <person name="Wilbrandt J."/>
            <person name="Misof B."/>
            <person name="Liedtke D."/>
            <person name="Thamm M."/>
            <person name="Scheiner R."/>
            <person name="Schmitt T."/>
            <person name="Niehuis O."/>
        </authorList>
    </citation>
    <scope>NUCLEOTIDE SEQUENCE</scope>
    <source>
        <strain evidence="6">GBR_01_08_01A</strain>
    </source>
</reference>
<organism evidence="6 7">
    <name type="scientific">Odynerus spinipes</name>
    <dbReference type="NCBI Taxonomy" id="1348599"/>
    <lineage>
        <taxon>Eukaryota</taxon>
        <taxon>Metazoa</taxon>
        <taxon>Ecdysozoa</taxon>
        <taxon>Arthropoda</taxon>
        <taxon>Hexapoda</taxon>
        <taxon>Insecta</taxon>
        <taxon>Pterygota</taxon>
        <taxon>Neoptera</taxon>
        <taxon>Endopterygota</taxon>
        <taxon>Hymenoptera</taxon>
        <taxon>Apocrita</taxon>
        <taxon>Aculeata</taxon>
        <taxon>Vespoidea</taxon>
        <taxon>Vespidae</taxon>
        <taxon>Eumeninae</taxon>
        <taxon>Odynerus</taxon>
    </lineage>
</organism>
<keyword evidence="3 4" id="KW-0175">Coiled coil</keyword>
<feature type="coiled-coil region" evidence="4">
    <location>
        <begin position="611"/>
        <end position="683"/>
    </location>
</feature>
<name>A0AAD9RM05_9HYME</name>
<evidence type="ECO:0000256" key="2">
    <source>
        <dbReference type="ARBA" id="ARBA00018687"/>
    </source>
</evidence>
<protein>
    <recommendedName>
        <fullName evidence="2">Structural maintenance of chromosomes protein 5</fullName>
    </recommendedName>
</protein>
<feature type="domain" description="Rad50/SbcC-type AAA" evidence="5">
    <location>
        <begin position="13"/>
        <end position="219"/>
    </location>
</feature>
<evidence type="ECO:0000259" key="5">
    <source>
        <dbReference type="Pfam" id="PF13476"/>
    </source>
</evidence>
<dbReference type="InterPro" id="IPR038729">
    <property type="entry name" value="Rad50/SbcC_AAA"/>
</dbReference>
<feature type="coiled-coil region" evidence="4">
    <location>
        <begin position="833"/>
        <end position="860"/>
    </location>
</feature>
<dbReference type="EMBL" id="JAIFRP010000031">
    <property type="protein sequence ID" value="KAK2582225.1"/>
    <property type="molecule type" value="Genomic_DNA"/>
</dbReference>
<dbReference type="SUPFAM" id="SSF52540">
    <property type="entry name" value="P-loop containing nucleoside triphosphate hydrolases"/>
    <property type="match status" value="2"/>
</dbReference>
<dbReference type="Proteomes" id="UP001258017">
    <property type="component" value="Unassembled WGS sequence"/>
</dbReference>
<evidence type="ECO:0000313" key="6">
    <source>
        <dbReference type="EMBL" id="KAK2582225.1"/>
    </source>
</evidence>
<dbReference type="Pfam" id="PF13476">
    <property type="entry name" value="AAA_23"/>
    <property type="match status" value="1"/>
</dbReference>
<reference evidence="6" key="1">
    <citation type="submission" date="2021-08" db="EMBL/GenBank/DDBJ databases">
        <authorList>
            <person name="Misof B."/>
            <person name="Oliver O."/>
            <person name="Podsiadlowski L."/>
            <person name="Donath A."/>
            <person name="Peters R."/>
            <person name="Mayer C."/>
            <person name="Rust J."/>
            <person name="Gunkel S."/>
            <person name="Lesny P."/>
            <person name="Martin S."/>
            <person name="Oeyen J.P."/>
            <person name="Petersen M."/>
            <person name="Panagiotis P."/>
            <person name="Wilbrandt J."/>
            <person name="Tanja T."/>
        </authorList>
    </citation>
    <scope>NUCLEOTIDE SEQUENCE</scope>
    <source>
        <strain evidence="6">GBR_01_08_01A</strain>
        <tissue evidence="6">Thorax + abdomen</tissue>
    </source>
</reference>
<dbReference type="PANTHER" id="PTHR45916:SF1">
    <property type="entry name" value="STRUCTURAL MAINTENANCE OF CHROMOSOMES PROTEIN 5"/>
    <property type="match status" value="1"/>
</dbReference>